<evidence type="ECO:0000313" key="1">
    <source>
        <dbReference type="EMBL" id="KKM62680.1"/>
    </source>
</evidence>
<reference evidence="1" key="1">
    <citation type="journal article" date="2015" name="Nature">
        <title>Complex archaea that bridge the gap between prokaryotes and eukaryotes.</title>
        <authorList>
            <person name="Spang A."/>
            <person name="Saw J.H."/>
            <person name="Jorgensen S.L."/>
            <person name="Zaremba-Niedzwiedzka K."/>
            <person name="Martijn J."/>
            <person name="Lind A.E."/>
            <person name="van Eijk R."/>
            <person name="Schleper C."/>
            <person name="Guy L."/>
            <person name="Ettema T.J."/>
        </authorList>
    </citation>
    <scope>NUCLEOTIDE SEQUENCE</scope>
</reference>
<protein>
    <submittedName>
        <fullName evidence="1">Uncharacterized protein</fullName>
    </submittedName>
</protein>
<gene>
    <name evidence="1" type="ORF">LCGC14_1519250</name>
</gene>
<dbReference type="AlphaFoldDB" id="A0A0F9LEQ8"/>
<sequence length="99" mass="12101">MISSWVFSKECFLSNFGKLRYSKTNLYSQLYKVQETLNEIIDIKYHYEFRRRVFCVTAKLGLQMDAKQENLFLSEEWSNPERKEVLMRRIEKFLVKYII</sequence>
<dbReference type="EMBL" id="LAZR01011246">
    <property type="protein sequence ID" value="KKM62680.1"/>
    <property type="molecule type" value="Genomic_DNA"/>
</dbReference>
<name>A0A0F9LEQ8_9ZZZZ</name>
<comment type="caution">
    <text evidence="1">The sequence shown here is derived from an EMBL/GenBank/DDBJ whole genome shotgun (WGS) entry which is preliminary data.</text>
</comment>
<accession>A0A0F9LEQ8</accession>
<proteinExistence type="predicted"/>
<organism evidence="1">
    <name type="scientific">marine sediment metagenome</name>
    <dbReference type="NCBI Taxonomy" id="412755"/>
    <lineage>
        <taxon>unclassified sequences</taxon>
        <taxon>metagenomes</taxon>
        <taxon>ecological metagenomes</taxon>
    </lineage>
</organism>